<proteinExistence type="predicted"/>
<reference evidence="1 2" key="1">
    <citation type="submission" date="2017-01" db="EMBL/GenBank/DDBJ databases">
        <authorList>
            <person name="Varghese N."/>
            <person name="Submissions S."/>
        </authorList>
    </citation>
    <scope>NUCLEOTIDE SEQUENCE [LARGE SCALE GENOMIC DNA]</scope>
    <source>
        <strain evidence="1 2">RUG2-6</strain>
    </source>
</reference>
<gene>
    <name evidence="1" type="ORF">SAMN05878482_10554</name>
</gene>
<dbReference type="AlphaFoldDB" id="A0A9X8RAY2"/>
<evidence type="ECO:0000313" key="1">
    <source>
        <dbReference type="EMBL" id="SIR69188.1"/>
    </source>
</evidence>
<name>A0A9X8RAY2_9BACI</name>
<evidence type="ECO:0000313" key="2">
    <source>
        <dbReference type="Proteomes" id="UP000185829"/>
    </source>
</evidence>
<protein>
    <submittedName>
        <fullName evidence="1">Uncharacterized protein</fullName>
    </submittedName>
</protein>
<dbReference type="Proteomes" id="UP000185829">
    <property type="component" value="Unassembled WGS sequence"/>
</dbReference>
<sequence length="260" mass="29858">MMSGGLWLIVVFADGGQCNAALCVRIIRIIPVESGRYMKKKIGCLHAHYTNIQYIENAFSKFDIEWLHFVDPGLMQQVSTDENFKNSDAQKRVKQQVEWIAECKVDAILITCTNYISFLNEEQLSIPMPIIKIDEPYFERIFQLQQPQIILFTNPATVEGTVKRLNAHAEKYGAVDFEVIIIDNAFEFIMQGLGERYNQEILYFLYRFNNENRPLSVAQLSMVEAAKRYELQTGMTVLNPLNALVDSMIDQLELRSLSGL</sequence>
<dbReference type="EMBL" id="FTMX01000005">
    <property type="protein sequence ID" value="SIR69188.1"/>
    <property type="molecule type" value="Genomic_DNA"/>
</dbReference>
<accession>A0A9X8RAY2</accession>
<organism evidence="1 2">
    <name type="scientific">Peribacillus simplex</name>
    <dbReference type="NCBI Taxonomy" id="1478"/>
    <lineage>
        <taxon>Bacteria</taxon>
        <taxon>Bacillati</taxon>
        <taxon>Bacillota</taxon>
        <taxon>Bacilli</taxon>
        <taxon>Bacillales</taxon>
        <taxon>Bacillaceae</taxon>
        <taxon>Peribacillus</taxon>
    </lineage>
</organism>
<comment type="caution">
    <text evidence="1">The sequence shown here is derived from an EMBL/GenBank/DDBJ whole genome shotgun (WGS) entry which is preliminary data.</text>
</comment>